<dbReference type="GO" id="GO:0004342">
    <property type="term" value="F:glucosamine-6-phosphate deaminase activity"/>
    <property type="evidence" value="ECO:0007669"/>
    <property type="project" value="UniProtKB-UniRule"/>
</dbReference>
<gene>
    <name evidence="7" type="ORF">SAMN02927930_00886</name>
</gene>
<dbReference type="FunFam" id="3.40.50.1360:FF:000003">
    <property type="entry name" value="Glucosamine-6-phosphate deaminase"/>
    <property type="match status" value="1"/>
</dbReference>
<dbReference type="PANTHER" id="PTHR11280">
    <property type="entry name" value="GLUCOSAMINE-6-PHOSPHATE ISOMERASE"/>
    <property type="match status" value="1"/>
</dbReference>
<name>A0A1G6BRU0_9GAMM</name>
<dbReference type="GO" id="GO:0005975">
    <property type="term" value="P:carbohydrate metabolic process"/>
    <property type="evidence" value="ECO:0007669"/>
    <property type="project" value="InterPro"/>
</dbReference>
<proteinExistence type="predicted"/>
<evidence type="ECO:0000256" key="4">
    <source>
        <dbReference type="ARBA" id="ARBA00023277"/>
    </source>
</evidence>
<comment type="catalytic activity">
    <reaction evidence="1">
        <text>alpha-D-glucosamine 6-phosphate + H2O = beta-D-fructose 6-phosphate + NH4(+)</text>
        <dbReference type="Rhea" id="RHEA:12172"/>
        <dbReference type="ChEBI" id="CHEBI:15377"/>
        <dbReference type="ChEBI" id="CHEBI:28938"/>
        <dbReference type="ChEBI" id="CHEBI:57634"/>
        <dbReference type="ChEBI" id="CHEBI:75989"/>
        <dbReference type="EC" id="3.5.99.6"/>
    </reaction>
</comment>
<sequence length="248" mass="27289">MFVVFSNAHAIADYLTDHIAQQIRTKPTTSLGLATGSTMEPIYARLLQRIQAEALDLSQITTFNLDEYIGLAPDHPQSYFYFMQHHLFAAVGLQPGQVHLPCGVCSDAEQECQDYAAKLARVGGLDIQLLGIGSNGHIGFNEPGTPFDSRTHVVALSEKTRRDNGRFFERFEDVPTHAITMGIAEILSAKEIFLVATGRHKADIMARLYESGIDEQLPASALKQHAHLRVLVDEAAAELLPTHVKTVV</sequence>
<keyword evidence="8" id="KW-1185">Reference proteome</keyword>
<evidence type="ECO:0000256" key="2">
    <source>
        <dbReference type="ARBA" id="ARBA00012680"/>
    </source>
</evidence>
<accession>A0A1G6BRU0</accession>
<dbReference type="PANTHER" id="PTHR11280:SF5">
    <property type="entry name" value="GLUCOSAMINE-6-PHOSPHATE ISOMERASE"/>
    <property type="match status" value="1"/>
</dbReference>
<dbReference type="STRING" id="1159017.SAMN02927930_00886"/>
<evidence type="ECO:0000256" key="5">
    <source>
        <dbReference type="NCBIfam" id="TIGR00502"/>
    </source>
</evidence>
<keyword evidence="4" id="KW-0119">Carbohydrate metabolism</keyword>
<dbReference type="CDD" id="cd01399">
    <property type="entry name" value="GlcN6P_deaminase"/>
    <property type="match status" value="1"/>
</dbReference>
<evidence type="ECO:0000256" key="3">
    <source>
        <dbReference type="ARBA" id="ARBA00022801"/>
    </source>
</evidence>
<dbReference type="GO" id="GO:0006046">
    <property type="term" value="P:N-acetylglucosamine catabolic process"/>
    <property type="evidence" value="ECO:0007669"/>
    <property type="project" value="UniProtKB-UniRule"/>
</dbReference>
<dbReference type="InterPro" id="IPR037171">
    <property type="entry name" value="NagB/RpiA_transferase-like"/>
</dbReference>
<dbReference type="GO" id="GO:0042802">
    <property type="term" value="F:identical protein binding"/>
    <property type="evidence" value="ECO:0007669"/>
    <property type="project" value="TreeGrafter"/>
</dbReference>
<dbReference type="InterPro" id="IPR018321">
    <property type="entry name" value="Glucosamine6P_isomerase_CS"/>
</dbReference>
<dbReference type="Gene3D" id="3.40.50.1360">
    <property type="match status" value="1"/>
</dbReference>
<dbReference type="PROSITE" id="PS01161">
    <property type="entry name" value="GLC_GALNAC_ISOMERASE"/>
    <property type="match status" value="1"/>
</dbReference>
<dbReference type="OrthoDB" id="9791139at2"/>
<evidence type="ECO:0000259" key="6">
    <source>
        <dbReference type="Pfam" id="PF01182"/>
    </source>
</evidence>
<dbReference type="InterPro" id="IPR006148">
    <property type="entry name" value="Glc/Gal-6P_isomerase"/>
</dbReference>
<feature type="domain" description="Glucosamine/galactosamine-6-phosphate isomerase" evidence="6">
    <location>
        <begin position="8"/>
        <end position="225"/>
    </location>
</feature>
<dbReference type="GO" id="GO:0006043">
    <property type="term" value="P:glucosamine catabolic process"/>
    <property type="evidence" value="ECO:0007669"/>
    <property type="project" value="TreeGrafter"/>
</dbReference>
<dbReference type="GO" id="GO:0019262">
    <property type="term" value="P:N-acetylneuraminate catabolic process"/>
    <property type="evidence" value="ECO:0007669"/>
    <property type="project" value="TreeGrafter"/>
</dbReference>
<dbReference type="EMBL" id="FMXN01000004">
    <property type="protein sequence ID" value="SDB23322.1"/>
    <property type="molecule type" value="Genomic_DNA"/>
</dbReference>
<dbReference type="InterPro" id="IPR004547">
    <property type="entry name" value="Glucosamine6P_isomerase"/>
</dbReference>
<dbReference type="Proteomes" id="UP000199626">
    <property type="component" value="Unassembled WGS sequence"/>
</dbReference>
<keyword evidence="3" id="KW-0378">Hydrolase</keyword>
<dbReference type="GO" id="GO:0005737">
    <property type="term" value="C:cytoplasm"/>
    <property type="evidence" value="ECO:0007669"/>
    <property type="project" value="TreeGrafter"/>
</dbReference>
<dbReference type="Pfam" id="PF01182">
    <property type="entry name" value="Glucosamine_iso"/>
    <property type="match status" value="1"/>
</dbReference>
<dbReference type="SUPFAM" id="SSF100950">
    <property type="entry name" value="NagB/RpiA/CoA transferase-like"/>
    <property type="match status" value="1"/>
</dbReference>
<reference evidence="8" key="1">
    <citation type="submission" date="2016-10" db="EMBL/GenBank/DDBJ databases">
        <authorList>
            <person name="Varghese N."/>
            <person name="Submissions S."/>
        </authorList>
    </citation>
    <scope>NUCLEOTIDE SEQUENCE [LARGE SCALE GENOMIC DNA]</scope>
    <source>
        <strain evidence="8">CGMCC 1.10824</strain>
    </source>
</reference>
<protein>
    <recommendedName>
        <fullName evidence="2 5">Glucosamine-6-phosphate deaminase</fullName>
        <ecNumber evidence="2 5">3.5.99.6</ecNumber>
    </recommendedName>
</protein>
<dbReference type="EC" id="3.5.99.6" evidence="2 5"/>
<evidence type="ECO:0000256" key="1">
    <source>
        <dbReference type="ARBA" id="ARBA00000644"/>
    </source>
</evidence>
<dbReference type="AlphaFoldDB" id="A0A1G6BRU0"/>
<evidence type="ECO:0000313" key="8">
    <source>
        <dbReference type="Proteomes" id="UP000199626"/>
    </source>
</evidence>
<evidence type="ECO:0000313" key="7">
    <source>
        <dbReference type="EMBL" id="SDB23322.1"/>
    </source>
</evidence>
<dbReference type="NCBIfam" id="TIGR00502">
    <property type="entry name" value="nagB"/>
    <property type="match status" value="1"/>
</dbReference>
<organism evidence="7 8">
    <name type="scientific">Pseudidiomarina indica</name>
    <dbReference type="NCBI Taxonomy" id="1159017"/>
    <lineage>
        <taxon>Bacteria</taxon>
        <taxon>Pseudomonadati</taxon>
        <taxon>Pseudomonadota</taxon>
        <taxon>Gammaproteobacteria</taxon>
        <taxon>Alteromonadales</taxon>
        <taxon>Idiomarinaceae</taxon>
        <taxon>Pseudidiomarina</taxon>
    </lineage>
</organism>
<dbReference type="RefSeq" id="WP_092592178.1">
    <property type="nucleotide sequence ID" value="NZ_FMXN01000004.1"/>
</dbReference>